<organism evidence="3 4">
    <name type="scientific">Rhizophagus irregularis</name>
    <dbReference type="NCBI Taxonomy" id="588596"/>
    <lineage>
        <taxon>Eukaryota</taxon>
        <taxon>Fungi</taxon>
        <taxon>Fungi incertae sedis</taxon>
        <taxon>Mucoromycota</taxon>
        <taxon>Glomeromycotina</taxon>
        <taxon>Glomeromycetes</taxon>
        <taxon>Glomerales</taxon>
        <taxon>Glomeraceae</taxon>
        <taxon>Rhizophagus</taxon>
    </lineage>
</organism>
<keyword evidence="2" id="KW-0732">Signal</keyword>
<dbReference type="VEuPathDB" id="FungiDB:RhiirFUN_002338"/>
<feature type="non-terminal residue" evidence="3">
    <location>
        <position position="145"/>
    </location>
</feature>
<proteinExistence type="predicted"/>
<evidence type="ECO:0000313" key="3">
    <source>
        <dbReference type="EMBL" id="PKY59184.1"/>
    </source>
</evidence>
<evidence type="ECO:0000256" key="2">
    <source>
        <dbReference type="SAM" id="SignalP"/>
    </source>
</evidence>
<feature type="region of interest" description="Disordered" evidence="1">
    <location>
        <begin position="34"/>
        <end position="77"/>
    </location>
</feature>
<protein>
    <submittedName>
        <fullName evidence="3">Uncharacterized protein</fullName>
    </submittedName>
</protein>
<evidence type="ECO:0000256" key="1">
    <source>
        <dbReference type="SAM" id="MobiDB-lite"/>
    </source>
</evidence>
<comment type="caution">
    <text evidence="3">The sequence shown here is derived from an EMBL/GenBank/DDBJ whole genome shotgun (WGS) entry which is preliminary data.</text>
</comment>
<dbReference type="Proteomes" id="UP000234323">
    <property type="component" value="Unassembled WGS sequence"/>
</dbReference>
<dbReference type="EMBL" id="LLXI01003408">
    <property type="protein sequence ID" value="PKY59184.1"/>
    <property type="molecule type" value="Genomic_DNA"/>
</dbReference>
<accession>A0A2I1HJY9</accession>
<feature type="compositionally biased region" description="Low complexity" evidence="1">
    <location>
        <begin position="45"/>
        <end position="55"/>
    </location>
</feature>
<gene>
    <name evidence="3" type="ORF">RhiirA4_449433</name>
</gene>
<reference evidence="3 4" key="1">
    <citation type="submission" date="2015-10" db="EMBL/GenBank/DDBJ databases">
        <title>Genome analyses suggest a sexual origin of heterokaryosis in a supposedly ancient asexual fungus.</title>
        <authorList>
            <person name="Ropars J."/>
            <person name="Sedzielewska K."/>
            <person name="Noel J."/>
            <person name="Charron P."/>
            <person name="Farinelli L."/>
            <person name="Marton T."/>
            <person name="Kruger M."/>
            <person name="Pelin A."/>
            <person name="Brachmann A."/>
            <person name="Corradi N."/>
        </authorList>
    </citation>
    <scope>NUCLEOTIDE SEQUENCE [LARGE SCALE GENOMIC DNA]</scope>
    <source>
        <strain evidence="3 4">A4</strain>
    </source>
</reference>
<feature type="chain" id="PRO_5014179473" evidence="2">
    <location>
        <begin position="22"/>
        <end position="145"/>
    </location>
</feature>
<dbReference type="AlphaFoldDB" id="A0A2I1HJY9"/>
<feature type="signal peptide" evidence="2">
    <location>
        <begin position="1"/>
        <end position="21"/>
    </location>
</feature>
<feature type="compositionally biased region" description="Basic and acidic residues" evidence="1">
    <location>
        <begin position="61"/>
        <end position="72"/>
    </location>
</feature>
<name>A0A2I1HJY9_9GLOM</name>
<sequence length="145" mass="16986">MHLKYLLLVIAFFIFTVETDGGIIINEREVNKRSADPHHKGYGGYETYNNNNGYELDIQPEDEKKSGDKGSDDMEGVENINVLDVEDIDILEDEDLYNDDDHVEEDKLELKKGMTFEIWKIAETYLENFAKQQGFSFRKRRREID</sequence>
<evidence type="ECO:0000313" key="4">
    <source>
        <dbReference type="Proteomes" id="UP000234323"/>
    </source>
</evidence>
<keyword evidence="4" id="KW-1185">Reference proteome</keyword>